<keyword evidence="8" id="KW-0521">NADP</keyword>
<dbReference type="InterPro" id="IPR025700">
    <property type="entry name" value="Lys/Orn_oxygenase"/>
</dbReference>
<evidence type="ECO:0000256" key="14">
    <source>
        <dbReference type="ARBA" id="ARBA00032738"/>
    </source>
</evidence>
<dbReference type="Gene3D" id="3.50.50.60">
    <property type="entry name" value="FAD/NAD(P)-binding domain"/>
    <property type="match status" value="1"/>
</dbReference>
<comment type="cofactor">
    <cofactor evidence="1">
        <name>FAD</name>
        <dbReference type="ChEBI" id="CHEBI:57692"/>
    </cofactor>
</comment>
<comment type="caution">
    <text evidence="17">The sequence shown here is derived from an EMBL/GenBank/DDBJ whole genome shotgun (WGS) entry which is preliminary data.</text>
</comment>
<evidence type="ECO:0000256" key="13">
    <source>
        <dbReference type="ARBA" id="ARBA00032493"/>
    </source>
</evidence>
<reference evidence="17 18" key="1">
    <citation type="journal article" date="2019" name="Int. J. Syst. Evol. Microbiol.">
        <title>The Global Catalogue of Microorganisms (GCM) 10K type strain sequencing project: providing services to taxonomists for standard genome sequencing and annotation.</title>
        <authorList>
            <consortium name="The Broad Institute Genomics Platform"/>
            <consortium name="The Broad Institute Genome Sequencing Center for Infectious Disease"/>
            <person name="Wu L."/>
            <person name="Ma J."/>
        </authorList>
    </citation>
    <scope>NUCLEOTIDE SEQUENCE [LARGE SCALE GENOMIC DNA]</scope>
    <source>
        <strain evidence="17 18">JCM 4505</strain>
    </source>
</reference>
<evidence type="ECO:0000256" key="6">
    <source>
        <dbReference type="ARBA" id="ARBA00022630"/>
    </source>
</evidence>
<dbReference type="PANTHER" id="PTHR42802:SF1">
    <property type="entry name" value="L-ORNITHINE N(5)-MONOOXYGENASE"/>
    <property type="match status" value="1"/>
</dbReference>
<evidence type="ECO:0000256" key="11">
    <source>
        <dbReference type="ARBA" id="ARBA00029939"/>
    </source>
</evidence>
<feature type="compositionally biased region" description="Pro residues" evidence="16">
    <location>
        <begin position="427"/>
        <end position="438"/>
    </location>
</feature>
<evidence type="ECO:0000256" key="16">
    <source>
        <dbReference type="SAM" id="MobiDB-lite"/>
    </source>
</evidence>
<evidence type="ECO:0000256" key="2">
    <source>
        <dbReference type="ARBA" id="ARBA00004924"/>
    </source>
</evidence>
<evidence type="ECO:0000256" key="8">
    <source>
        <dbReference type="ARBA" id="ARBA00022857"/>
    </source>
</evidence>
<evidence type="ECO:0000256" key="5">
    <source>
        <dbReference type="ARBA" id="ARBA00016406"/>
    </source>
</evidence>
<name>A0ABN0V1H7_9ACTN</name>
<evidence type="ECO:0000256" key="10">
    <source>
        <dbReference type="ARBA" id="ARBA00023033"/>
    </source>
</evidence>
<evidence type="ECO:0000256" key="15">
    <source>
        <dbReference type="ARBA" id="ARBA00048407"/>
    </source>
</evidence>
<evidence type="ECO:0000313" key="18">
    <source>
        <dbReference type="Proteomes" id="UP001501867"/>
    </source>
</evidence>
<keyword evidence="18" id="KW-1185">Reference proteome</keyword>
<comment type="pathway">
    <text evidence="2">Siderophore biosynthesis.</text>
</comment>
<evidence type="ECO:0000256" key="4">
    <source>
        <dbReference type="ARBA" id="ARBA00013076"/>
    </source>
</evidence>
<dbReference type="RefSeq" id="WP_344151682.1">
    <property type="nucleotide sequence ID" value="NZ_BAAABV010000005.1"/>
</dbReference>
<evidence type="ECO:0000256" key="3">
    <source>
        <dbReference type="ARBA" id="ARBA00007588"/>
    </source>
</evidence>
<dbReference type="EMBL" id="BAAABV010000005">
    <property type="protein sequence ID" value="GAA0270635.1"/>
    <property type="molecule type" value="Genomic_DNA"/>
</dbReference>
<comment type="catalytic activity">
    <reaction evidence="15">
        <text>L-lysine + NADPH + O2 = N(6)-hydroxy-L-lysine + NADP(+) + H2O</text>
        <dbReference type="Rhea" id="RHEA:23228"/>
        <dbReference type="ChEBI" id="CHEBI:15377"/>
        <dbReference type="ChEBI" id="CHEBI:15379"/>
        <dbReference type="ChEBI" id="CHEBI:32551"/>
        <dbReference type="ChEBI" id="CHEBI:57783"/>
        <dbReference type="ChEBI" id="CHEBI:57820"/>
        <dbReference type="ChEBI" id="CHEBI:58349"/>
        <dbReference type="EC" id="1.14.13.59"/>
    </reaction>
</comment>
<protein>
    <recommendedName>
        <fullName evidence="5">L-lysine N6-monooxygenase MbtG</fullName>
        <ecNumber evidence="4">1.14.13.59</ecNumber>
    </recommendedName>
    <alternativeName>
        <fullName evidence="14">Lysine 6-N-hydroxylase</fullName>
    </alternativeName>
    <alternativeName>
        <fullName evidence="13">Lysine N6-hydroxylase</fullName>
    </alternativeName>
    <alternativeName>
        <fullName evidence="11">Lysine-N-oxygenase</fullName>
    </alternativeName>
    <alternativeName>
        <fullName evidence="12">Mycobactin synthase protein G</fullName>
    </alternativeName>
</protein>
<evidence type="ECO:0000256" key="9">
    <source>
        <dbReference type="ARBA" id="ARBA00023002"/>
    </source>
</evidence>
<sequence length="450" mass="49105">MTDGPHTQHGLLGIGFGPSHLSLAALCASTRSPAVRSRLHFLESRPSFSWHPDMLLDGTRMQIAFLKDLVTAQAPTSPYSFTNYLVTHGRLERFLSLGTLHPSRLEYADYFAWAARALSPHVTYAATAVRIRPVSGTDGSVTHLEVDHRDAAGRSRTTTARHLSLAPGGRPLLPPGTALSPSVFHSSTFLSSVQPFHLRGHDLPHRFLVTGAGQSAAEIFRYLAREFPAADITLAHRGFALLPAVNSPLANAIYEPDAVDLFHTADPARRRSLLTDLRTTNYGAVEEQDIRAIAELLYDQRVHGTARLRLSPFTELADCHTIGTLAHVTLRDPLTGQTVHDRYDAVILATGFDHRESGGLLDDLEPHLMRDSRSELLIRRDYSVQTTPGFRPRVFLHGAAEHTHGPTSPVLSVLAHRAARILDAAFGPPPDGKAPHPPAAHTDDLVGADQ</sequence>
<dbReference type="Pfam" id="PF13434">
    <property type="entry name" value="Lys_Orn_oxgnase"/>
    <property type="match status" value="1"/>
</dbReference>
<keyword evidence="10" id="KW-0503">Monooxygenase</keyword>
<feature type="region of interest" description="Disordered" evidence="16">
    <location>
        <begin position="424"/>
        <end position="450"/>
    </location>
</feature>
<keyword evidence="6" id="KW-0285">Flavoprotein</keyword>
<dbReference type="SUPFAM" id="SSF51905">
    <property type="entry name" value="FAD/NAD(P)-binding domain"/>
    <property type="match status" value="2"/>
</dbReference>
<dbReference type="PANTHER" id="PTHR42802">
    <property type="entry name" value="MONOOXYGENASE"/>
    <property type="match status" value="1"/>
</dbReference>
<keyword evidence="7" id="KW-0274">FAD</keyword>
<comment type="similarity">
    <text evidence="3">Belongs to the lysine N(6)-hydroxylase/L-ornithine N(5)-oxygenase family.</text>
</comment>
<accession>A0ABN0V1H7</accession>
<keyword evidence="9" id="KW-0560">Oxidoreductase</keyword>
<organism evidence="17 18">
    <name type="scientific">Streptomyces polychromogenes</name>
    <dbReference type="NCBI Taxonomy" id="67342"/>
    <lineage>
        <taxon>Bacteria</taxon>
        <taxon>Bacillati</taxon>
        <taxon>Actinomycetota</taxon>
        <taxon>Actinomycetes</taxon>
        <taxon>Kitasatosporales</taxon>
        <taxon>Streptomycetaceae</taxon>
        <taxon>Streptomyces</taxon>
    </lineage>
</organism>
<dbReference type="InterPro" id="IPR036188">
    <property type="entry name" value="FAD/NAD-bd_sf"/>
</dbReference>
<gene>
    <name evidence="17" type="ORF">GCM10010302_05250</name>
</gene>
<evidence type="ECO:0000256" key="12">
    <source>
        <dbReference type="ARBA" id="ARBA00031158"/>
    </source>
</evidence>
<dbReference type="Proteomes" id="UP001501867">
    <property type="component" value="Unassembled WGS sequence"/>
</dbReference>
<dbReference type="EC" id="1.14.13.59" evidence="4"/>
<proteinExistence type="inferred from homology"/>
<evidence type="ECO:0000313" key="17">
    <source>
        <dbReference type="EMBL" id="GAA0270635.1"/>
    </source>
</evidence>
<evidence type="ECO:0000256" key="7">
    <source>
        <dbReference type="ARBA" id="ARBA00022827"/>
    </source>
</evidence>
<evidence type="ECO:0000256" key="1">
    <source>
        <dbReference type="ARBA" id="ARBA00001974"/>
    </source>
</evidence>